<organism evidence="3 4">
    <name type="scientific">Leptospira brenneri</name>
    <dbReference type="NCBI Taxonomy" id="2023182"/>
    <lineage>
        <taxon>Bacteria</taxon>
        <taxon>Pseudomonadati</taxon>
        <taxon>Spirochaetota</taxon>
        <taxon>Spirochaetia</taxon>
        <taxon>Leptospirales</taxon>
        <taxon>Leptospiraceae</taxon>
        <taxon>Leptospira</taxon>
    </lineage>
</organism>
<evidence type="ECO:0000313" key="4">
    <source>
        <dbReference type="Proteomes" id="UP000297891"/>
    </source>
</evidence>
<dbReference type="EMBL" id="RQFP01000001">
    <property type="protein sequence ID" value="TGK96914.1"/>
    <property type="molecule type" value="Genomic_DNA"/>
</dbReference>
<evidence type="ECO:0000259" key="2">
    <source>
        <dbReference type="SMART" id="SM00899"/>
    </source>
</evidence>
<accession>A0A2M9XZB2</accession>
<dbReference type="RefSeq" id="WP_100791353.1">
    <property type="nucleotide sequence ID" value="NZ_NPDQ01000006.1"/>
</dbReference>
<dbReference type="InterPro" id="IPR038157">
    <property type="entry name" value="FeoA_core_dom"/>
</dbReference>
<dbReference type="Gene3D" id="2.30.30.90">
    <property type="match status" value="1"/>
</dbReference>
<dbReference type="InterPro" id="IPR008988">
    <property type="entry name" value="Transcriptional_repressor_C"/>
</dbReference>
<dbReference type="SMART" id="SM00899">
    <property type="entry name" value="FeoA"/>
    <property type="match status" value="1"/>
</dbReference>
<keyword evidence="4" id="KW-1185">Reference proteome</keyword>
<dbReference type="SUPFAM" id="SSF50037">
    <property type="entry name" value="C-terminal domain of transcriptional repressors"/>
    <property type="match status" value="1"/>
</dbReference>
<proteinExistence type="predicted"/>
<keyword evidence="1" id="KW-0408">Iron</keyword>
<feature type="domain" description="Ferrous iron transporter FeoA-like" evidence="2">
    <location>
        <begin position="1"/>
        <end position="76"/>
    </location>
</feature>
<dbReference type="AlphaFoldDB" id="A0A2M9XZB2"/>
<name>A0A2M9XZB2_9LEPT</name>
<dbReference type="Proteomes" id="UP000297891">
    <property type="component" value="Unassembled WGS sequence"/>
</dbReference>
<comment type="caution">
    <text evidence="3">The sequence shown here is derived from an EMBL/GenBank/DDBJ whole genome shotgun (WGS) entry which is preliminary data.</text>
</comment>
<dbReference type="Pfam" id="PF04023">
    <property type="entry name" value="FeoA"/>
    <property type="match status" value="1"/>
</dbReference>
<dbReference type="OrthoDB" id="340130at2"/>
<reference evidence="3" key="1">
    <citation type="journal article" date="2019" name="PLoS Negl. Trop. Dis.">
        <title>Revisiting the worldwide diversity of Leptospira species in the environment.</title>
        <authorList>
            <person name="Vincent A.T."/>
            <person name="Schiettekatte O."/>
            <person name="Bourhy P."/>
            <person name="Veyrier F.J."/>
            <person name="Picardeau M."/>
        </authorList>
    </citation>
    <scope>NUCLEOTIDE SEQUENCE [LARGE SCALE GENOMIC DNA]</scope>
    <source>
        <strain evidence="3">201800277</strain>
    </source>
</reference>
<dbReference type="InterPro" id="IPR007167">
    <property type="entry name" value="Fe-transptr_FeoA-like"/>
</dbReference>
<sequence length="79" mass="8661">MTVKDLKIGEIAEIVSLDSEKLPRPMLTELLELGFFPGAEIILKHKSLLLGKMICVLSGTTIALRTNDGKAIQVKIKQT</sequence>
<evidence type="ECO:0000313" key="3">
    <source>
        <dbReference type="EMBL" id="TGK96914.1"/>
    </source>
</evidence>
<protein>
    <submittedName>
        <fullName evidence="3">Ferrous iron transport protein A</fullName>
    </submittedName>
</protein>
<gene>
    <name evidence="3" type="ORF">EHQ30_10080</name>
</gene>
<dbReference type="GO" id="GO:0046914">
    <property type="term" value="F:transition metal ion binding"/>
    <property type="evidence" value="ECO:0007669"/>
    <property type="project" value="InterPro"/>
</dbReference>
<evidence type="ECO:0000256" key="1">
    <source>
        <dbReference type="ARBA" id="ARBA00023004"/>
    </source>
</evidence>